<evidence type="ECO:0000313" key="3">
    <source>
        <dbReference type="EMBL" id="KAF4981469.1"/>
    </source>
</evidence>
<feature type="domain" description="Ketoreductase" evidence="2">
    <location>
        <begin position="2"/>
        <end position="192"/>
    </location>
</feature>
<dbReference type="Pfam" id="PF00106">
    <property type="entry name" value="adh_short"/>
    <property type="match status" value="1"/>
</dbReference>
<comment type="caution">
    <text evidence="3">The sequence shown here is derived from an EMBL/GenBank/DDBJ whole genome shotgun (WGS) entry which is preliminary data.</text>
</comment>
<evidence type="ECO:0000256" key="1">
    <source>
        <dbReference type="ARBA" id="ARBA00023002"/>
    </source>
</evidence>
<dbReference type="AlphaFoldDB" id="A0A8H4XMH4"/>
<dbReference type="SMART" id="SM00822">
    <property type="entry name" value="PKS_KR"/>
    <property type="match status" value="1"/>
</dbReference>
<keyword evidence="4" id="KW-1185">Reference proteome</keyword>
<dbReference type="PRINTS" id="PR00081">
    <property type="entry name" value="GDHRDH"/>
</dbReference>
<dbReference type="SUPFAM" id="SSF51735">
    <property type="entry name" value="NAD(P)-binding Rossmann-fold domains"/>
    <property type="match status" value="1"/>
</dbReference>
<dbReference type="EMBL" id="JABEYC010000166">
    <property type="protein sequence ID" value="KAF4981469.1"/>
    <property type="molecule type" value="Genomic_DNA"/>
</dbReference>
<dbReference type="OrthoDB" id="5296at2759"/>
<dbReference type="InterPro" id="IPR002347">
    <property type="entry name" value="SDR_fam"/>
</dbReference>
<protein>
    <recommendedName>
        <fullName evidence="2">Ketoreductase domain-containing protein</fullName>
    </recommendedName>
</protein>
<reference evidence="3" key="2">
    <citation type="submission" date="2020-05" db="EMBL/GenBank/DDBJ databases">
        <authorList>
            <person name="Kim H.-S."/>
            <person name="Proctor R.H."/>
            <person name="Brown D.W."/>
        </authorList>
    </citation>
    <scope>NUCLEOTIDE SEQUENCE</scope>
    <source>
        <strain evidence="3">NRRL 22465</strain>
    </source>
</reference>
<accession>A0A8H4XMH4</accession>
<dbReference type="Proteomes" id="UP000635477">
    <property type="component" value="Unassembled WGS sequence"/>
</dbReference>
<organism evidence="3 4">
    <name type="scientific">Fusarium zealandicum</name>
    <dbReference type="NCBI Taxonomy" id="1053134"/>
    <lineage>
        <taxon>Eukaryota</taxon>
        <taxon>Fungi</taxon>
        <taxon>Dikarya</taxon>
        <taxon>Ascomycota</taxon>
        <taxon>Pezizomycotina</taxon>
        <taxon>Sordariomycetes</taxon>
        <taxon>Hypocreomycetidae</taxon>
        <taxon>Hypocreales</taxon>
        <taxon>Nectriaceae</taxon>
        <taxon>Fusarium</taxon>
        <taxon>Fusarium staphyleae species complex</taxon>
    </lineage>
</organism>
<dbReference type="InterPro" id="IPR036291">
    <property type="entry name" value="NAD(P)-bd_dom_sf"/>
</dbReference>
<dbReference type="InterPro" id="IPR052184">
    <property type="entry name" value="SDR_enzymes"/>
</dbReference>
<dbReference type="Gene3D" id="3.40.50.720">
    <property type="entry name" value="NAD(P)-binding Rossmann-like Domain"/>
    <property type="match status" value="1"/>
</dbReference>
<name>A0A8H4XMH4_9HYPO</name>
<reference evidence="3" key="1">
    <citation type="journal article" date="2020" name="BMC Genomics">
        <title>Correction to: Identification and distribution of gene clusters required for synthesis of sphingolipid metabolism inhibitors in diverse species of the filamentous fungus Fusarium.</title>
        <authorList>
            <person name="Kim H.S."/>
            <person name="Lohmar J.M."/>
            <person name="Busman M."/>
            <person name="Brown D.W."/>
            <person name="Naumann T.A."/>
            <person name="Divon H.H."/>
            <person name="Lysoe E."/>
            <person name="Uhlig S."/>
            <person name="Proctor R.H."/>
        </authorList>
    </citation>
    <scope>NUCLEOTIDE SEQUENCE</scope>
    <source>
        <strain evidence="3">NRRL 22465</strain>
    </source>
</reference>
<dbReference type="PANTHER" id="PTHR45458">
    <property type="entry name" value="SHORT-CHAIN DEHYDROGENASE/REDUCTASE SDR"/>
    <property type="match status" value="1"/>
</dbReference>
<gene>
    <name evidence="3" type="ORF">FZEAL_2712</name>
</gene>
<dbReference type="CDD" id="cd05325">
    <property type="entry name" value="carb_red_sniffer_like_SDR_c"/>
    <property type="match status" value="1"/>
</dbReference>
<dbReference type="InterPro" id="IPR057326">
    <property type="entry name" value="KR_dom"/>
</dbReference>
<keyword evidence="1" id="KW-0560">Oxidoreductase</keyword>
<evidence type="ECO:0000313" key="4">
    <source>
        <dbReference type="Proteomes" id="UP000635477"/>
    </source>
</evidence>
<proteinExistence type="predicted"/>
<sequence length="252" mass="26994">MASYFVSGASRGLGLGICTALAAKPASEVSIIYAAVRTETEAIKELASSASGRVELVQLDVSSQESIKQAAGHVEASLGDKGLDVLLNVAGVTAYTPEGIHTMDDLGSLFTTNVVGVHNVTRAFLPLLRKGNLKKVINFSSTIGSVAWASQYKQAPHPAYKVSKTALNMLTVQYAHSFEDEGFTIIALSPGWVKTELGGPYGLLDVETSVEATLDIVFRVKKEDNGKFLNVRVPGYEDSPTLDRYLGEEVPW</sequence>
<evidence type="ECO:0000259" key="2">
    <source>
        <dbReference type="SMART" id="SM00822"/>
    </source>
</evidence>
<dbReference type="PANTHER" id="PTHR45458:SF1">
    <property type="entry name" value="SHORT CHAIN DEHYDROGENASE"/>
    <property type="match status" value="1"/>
</dbReference>
<dbReference type="GO" id="GO:0016616">
    <property type="term" value="F:oxidoreductase activity, acting on the CH-OH group of donors, NAD or NADP as acceptor"/>
    <property type="evidence" value="ECO:0007669"/>
    <property type="project" value="TreeGrafter"/>
</dbReference>